<dbReference type="EMBL" id="FXAF01000008">
    <property type="protein sequence ID" value="SMF59714.1"/>
    <property type="molecule type" value="Genomic_DNA"/>
</dbReference>
<reference evidence="10" key="1">
    <citation type="submission" date="2017-04" db="EMBL/GenBank/DDBJ databases">
        <authorList>
            <person name="Varghese N."/>
            <person name="Submissions S."/>
        </authorList>
    </citation>
    <scope>NUCLEOTIDE SEQUENCE [LARGE SCALE GENOMIC DNA]</scope>
    <source>
        <strain evidence="10">B4P</strain>
    </source>
</reference>
<keyword evidence="10" id="KW-1185">Reference proteome</keyword>
<dbReference type="PANTHER" id="PTHR30579:SF7">
    <property type="entry name" value="HTH-TYPE TRANSCRIPTIONAL REGULATOR LRHA-RELATED"/>
    <property type="match status" value="1"/>
</dbReference>
<dbReference type="PRINTS" id="PR00039">
    <property type="entry name" value="HTHLYSR"/>
</dbReference>
<evidence type="ECO:0000313" key="10">
    <source>
        <dbReference type="Proteomes" id="UP000192903"/>
    </source>
</evidence>
<evidence type="ECO:0000313" key="9">
    <source>
        <dbReference type="EMBL" id="SMF59714.1"/>
    </source>
</evidence>
<proteinExistence type="inferred from homology"/>
<dbReference type="STRING" id="464029.SAMN02982989_0966"/>
<evidence type="ECO:0000256" key="6">
    <source>
        <dbReference type="ARBA" id="ARBA00067332"/>
    </source>
</evidence>
<dbReference type="InterPro" id="IPR000847">
    <property type="entry name" value="LysR_HTH_N"/>
</dbReference>
<protein>
    <recommendedName>
        <fullName evidence="6">HTH-type transcriptional regulator TtuA</fullName>
    </recommendedName>
    <alternativeName>
        <fullName evidence="7">Tartrate utilization transcriptional regulator</fullName>
    </alternativeName>
</protein>
<gene>
    <name evidence="9" type="ORF">SAMN02982989_0966</name>
</gene>
<keyword evidence="2" id="KW-0805">Transcription regulation</keyword>
<feature type="domain" description="HTH lysR-type" evidence="8">
    <location>
        <begin position="6"/>
        <end position="63"/>
    </location>
</feature>
<name>A0A1X7FW87_9HYPH</name>
<evidence type="ECO:0000256" key="2">
    <source>
        <dbReference type="ARBA" id="ARBA00023015"/>
    </source>
</evidence>
<organism evidence="9 10">
    <name type="scientific">Xaviernesmea oryzae</name>
    <dbReference type="NCBI Taxonomy" id="464029"/>
    <lineage>
        <taxon>Bacteria</taxon>
        <taxon>Pseudomonadati</taxon>
        <taxon>Pseudomonadota</taxon>
        <taxon>Alphaproteobacteria</taxon>
        <taxon>Hyphomicrobiales</taxon>
        <taxon>Rhizobiaceae</taxon>
        <taxon>Rhizobium/Agrobacterium group</taxon>
        <taxon>Xaviernesmea</taxon>
    </lineage>
</organism>
<dbReference type="Proteomes" id="UP000192903">
    <property type="component" value="Unassembled WGS sequence"/>
</dbReference>
<dbReference type="OrthoDB" id="8097684at2"/>
<dbReference type="PROSITE" id="PS50931">
    <property type="entry name" value="HTH_LYSR"/>
    <property type="match status" value="1"/>
</dbReference>
<dbReference type="GO" id="GO:0003700">
    <property type="term" value="F:DNA-binding transcription factor activity"/>
    <property type="evidence" value="ECO:0007669"/>
    <property type="project" value="InterPro"/>
</dbReference>
<dbReference type="AlphaFoldDB" id="A0A1X7FW87"/>
<evidence type="ECO:0000256" key="1">
    <source>
        <dbReference type="ARBA" id="ARBA00009437"/>
    </source>
</evidence>
<sequence length="288" mass="31577">MSSPSLDPELLRAFVAVAEHLSFTRAAERLNRTQATVSLQVRRLEERLGSTLFRRSTARVELTAAGVDFLIDARRILALSEQAIARHSNQKVAGRIRIGVMEDYGTKVLPRLLSDVVERFPLVQIEMEIGLTAQFLKKLDPSFDAVIAMHPEGATEGELICRERAIWAAAANHAIEELDPLPVALLNPGCLFREWAVQALNQAGRPWRLAYISQSLAAVEALVAQGLAVTVVKGSMLTPGLRSVDPGRHVPRLPGAEIRLHRSETLTSSATLAIEHLTHRLRSMAPGS</sequence>
<dbReference type="Gene3D" id="1.10.10.10">
    <property type="entry name" value="Winged helix-like DNA-binding domain superfamily/Winged helix DNA-binding domain"/>
    <property type="match status" value="1"/>
</dbReference>
<comment type="function">
    <text evidence="5">Transcriptional regulator of the ttuABCDE tartrate utilization operon.</text>
</comment>
<dbReference type="InterPro" id="IPR036390">
    <property type="entry name" value="WH_DNA-bd_sf"/>
</dbReference>
<dbReference type="InterPro" id="IPR005119">
    <property type="entry name" value="LysR_subst-bd"/>
</dbReference>
<comment type="similarity">
    <text evidence="1">Belongs to the LysR transcriptional regulatory family.</text>
</comment>
<dbReference type="PANTHER" id="PTHR30579">
    <property type="entry name" value="TRANSCRIPTIONAL REGULATOR"/>
    <property type="match status" value="1"/>
</dbReference>
<keyword evidence="4" id="KW-0804">Transcription</keyword>
<dbReference type="GO" id="GO:0003677">
    <property type="term" value="F:DNA binding"/>
    <property type="evidence" value="ECO:0007669"/>
    <property type="project" value="UniProtKB-KW"/>
</dbReference>
<keyword evidence="3 9" id="KW-0238">DNA-binding</keyword>
<evidence type="ECO:0000256" key="7">
    <source>
        <dbReference type="ARBA" id="ARBA00083243"/>
    </source>
</evidence>
<dbReference type="RefSeq" id="WP_085423855.1">
    <property type="nucleotide sequence ID" value="NZ_FXAF01000008.1"/>
</dbReference>
<evidence type="ECO:0000256" key="5">
    <source>
        <dbReference type="ARBA" id="ARBA00054626"/>
    </source>
</evidence>
<evidence type="ECO:0000256" key="3">
    <source>
        <dbReference type="ARBA" id="ARBA00023125"/>
    </source>
</evidence>
<evidence type="ECO:0000259" key="8">
    <source>
        <dbReference type="PROSITE" id="PS50931"/>
    </source>
</evidence>
<dbReference type="SUPFAM" id="SSF46785">
    <property type="entry name" value="Winged helix' DNA-binding domain"/>
    <property type="match status" value="1"/>
</dbReference>
<evidence type="ECO:0000256" key="4">
    <source>
        <dbReference type="ARBA" id="ARBA00023163"/>
    </source>
</evidence>
<dbReference type="SUPFAM" id="SSF53850">
    <property type="entry name" value="Periplasmic binding protein-like II"/>
    <property type="match status" value="1"/>
</dbReference>
<dbReference type="InterPro" id="IPR036388">
    <property type="entry name" value="WH-like_DNA-bd_sf"/>
</dbReference>
<accession>A0A1X7FW87</accession>
<dbReference type="FunFam" id="1.10.10.10:FF:000001">
    <property type="entry name" value="LysR family transcriptional regulator"/>
    <property type="match status" value="1"/>
</dbReference>
<dbReference type="Gene3D" id="3.40.190.10">
    <property type="entry name" value="Periplasmic binding protein-like II"/>
    <property type="match status" value="2"/>
</dbReference>
<dbReference type="Pfam" id="PF03466">
    <property type="entry name" value="LysR_substrate"/>
    <property type="match status" value="1"/>
</dbReference>
<dbReference type="Pfam" id="PF00126">
    <property type="entry name" value="HTH_1"/>
    <property type="match status" value="1"/>
</dbReference>
<dbReference type="InterPro" id="IPR050176">
    <property type="entry name" value="LTTR"/>
</dbReference>